<keyword evidence="5 7" id="KW-1133">Transmembrane helix</keyword>
<dbReference type="PANTHER" id="PTHR43066">
    <property type="entry name" value="RHOMBOID-RELATED PROTEIN"/>
    <property type="match status" value="1"/>
</dbReference>
<dbReference type="InterPro" id="IPR022764">
    <property type="entry name" value="Peptidase_S54_rhomboid_dom"/>
</dbReference>
<dbReference type="eggNOG" id="COG0705">
    <property type="taxonomic scope" value="Bacteria"/>
</dbReference>
<feature type="transmembrane region" description="Helical" evidence="7">
    <location>
        <begin position="124"/>
        <end position="143"/>
    </location>
</feature>
<evidence type="ECO:0000313" key="9">
    <source>
        <dbReference type="EMBL" id="BAJ64615.1"/>
    </source>
</evidence>
<gene>
    <name evidence="9" type="ordered locus">ANT_25890</name>
</gene>
<name>E8MZR7_ANATU</name>
<dbReference type="KEGG" id="atm:ANT_25890"/>
<dbReference type="Proteomes" id="UP000008922">
    <property type="component" value="Chromosome"/>
</dbReference>
<dbReference type="InParanoid" id="E8MZR7"/>
<dbReference type="PANTHER" id="PTHR43066:SF26">
    <property type="entry name" value="RHOMBOID PROTEASE GLPG"/>
    <property type="match status" value="1"/>
</dbReference>
<sequence>MFPIKDTVHSRSFPVVMWLIIIANTLVFMLELSLGPYRLERFIFRYGLVPARFDLFDPFTWMPVFTHMFLHGGWVHFLSNMWTLFIFGDNVEDRMGSGRFLIFYLMGGVLAGLAQAFIDPTSRIPAIGASGAIAAVLGAYFLFFPGSRVITFIPVFFLPWFIEIPSVIYLGFWFISQLFSGVAALATTSGIASGGVAWWAHIGGFVAGLLLARPFAAGRRYRVWYPDEFFPY</sequence>
<dbReference type="InterPro" id="IPR035952">
    <property type="entry name" value="Rhomboid-like_sf"/>
</dbReference>
<evidence type="ECO:0000256" key="3">
    <source>
        <dbReference type="ARBA" id="ARBA00022519"/>
    </source>
</evidence>
<feature type="transmembrane region" description="Helical" evidence="7">
    <location>
        <begin position="68"/>
        <end position="88"/>
    </location>
</feature>
<dbReference type="FunFam" id="1.20.1540.10:FF:000027">
    <property type="entry name" value="Rhomboid family intramembrane serine protease"/>
    <property type="match status" value="1"/>
</dbReference>
<evidence type="ECO:0000256" key="5">
    <source>
        <dbReference type="ARBA" id="ARBA00022989"/>
    </source>
</evidence>
<feature type="transmembrane region" description="Helical" evidence="7">
    <location>
        <begin position="155"/>
        <end position="176"/>
    </location>
</feature>
<comment type="subcellular location">
    <subcellularLocation>
        <location evidence="1">Membrane</location>
        <topology evidence="1">Multi-pass membrane protein</topology>
    </subcellularLocation>
</comment>
<feature type="transmembrane region" description="Helical" evidence="7">
    <location>
        <begin position="196"/>
        <end position="216"/>
    </location>
</feature>
<keyword evidence="4 7" id="KW-0812">Transmembrane</keyword>
<keyword evidence="3" id="KW-0997">Cell inner membrane</keyword>
<proteinExistence type="predicted"/>
<feature type="domain" description="Peptidase S54 rhomboid" evidence="8">
    <location>
        <begin position="60"/>
        <end position="213"/>
    </location>
</feature>
<evidence type="ECO:0000256" key="4">
    <source>
        <dbReference type="ARBA" id="ARBA00022692"/>
    </source>
</evidence>
<dbReference type="AlphaFoldDB" id="E8MZR7"/>
<feature type="transmembrane region" description="Helical" evidence="7">
    <location>
        <begin position="100"/>
        <end position="118"/>
    </location>
</feature>
<evidence type="ECO:0000256" key="7">
    <source>
        <dbReference type="SAM" id="Phobius"/>
    </source>
</evidence>
<evidence type="ECO:0000313" key="10">
    <source>
        <dbReference type="Proteomes" id="UP000008922"/>
    </source>
</evidence>
<dbReference type="HOGENOM" id="CLU_055068_5_1_0"/>
<keyword evidence="2" id="KW-1003">Cell membrane</keyword>
<dbReference type="GO" id="GO:0016020">
    <property type="term" value="C:membrane"/>
    <property type="evidence" value="ECO:0007669"/>
    <property type="project" value="UniProtKB-SubCell"/>
</dbReference>
<dbReference type="GO" id="GO:0004252">
    <property type="term" value="F:serine-type endopeptidase activity"/>
    <property type="evidence" value="ECO:0007669"/>
    <property type="project" value="InterPro"/>
</dbReference>
<evidence type="ECO:0000256" key="2">
    <source>
        <dbReference type="ARBA" id="ARBA00022475"/>
    </source>
</evidence>
<dbReference type="Gene3D" id="1.20.1540.10">
    <property type="entry name" value="Rhomboid-like"/>
    <property type="match status" value="1"/>
</dbReference>
<dbReference type="SUPFAM" id="SSF144091">
    <property type="entry name" value="Rhomboid-like"/>
    <property type="match status" value="1"/>
</dbReference>
<keyword evidence="6 7" id="KW-0472">Membrane</keyword>
<dbReference type="STRING" id="926569.ANT_25890"/>
<feature type="transmembrane region" description="Helical" evidence="7">
    <location>
        <begin position="12"/>
        <end position="30"/>
    </location>
</feature>
<evidence type="ECO:0000259" key="8">
    <source>
        <dbReference type="Pfam" id="PF01694"/>
    </source>
</evidence>
<dbReference type="RefSeq" id="WP_013560970.1">
    <property type="nucleotide sequence ID" value="NC_014960.1"/>
</dbReference>
<evidence type="ECO:0000256" key="6">
    <source>
        <dbReference type="ARBA" id="ARBA00023136"/>
    </source>
</evidence>
<dbReference type="Pfam" id="PF01694">
    <property type="entry name" value="Rhomboid"/>
    <property type="match status" value="1"/>
</dbReference>
<keyword evidence="10" id="KW-1185">Reference proteome</keyword>
<dbReference type="OrthoDB" id="9813074at2"/>
<evidence type="ECO:0000256" key="1">
    <source>
        <dbReference type="ARBA" id="ARBA00004141"/>
    </source>
</evidence>
<protein>
    <submittedName>
        <fullName evidence="9">Rhomboid family protein</fullName>
    </submittedName>
</protein>
<organism evidence="9 10">
    <name type="scientific">Anaerolinea thermophila (strain DSM 14523 / JCM 11388 / NBRC 100420 / UNI-1)</name>
    <dbReference type="NCBI Taxonomy" id="926569"/>
    <lineage>
        <taxon>Bacteria</taxon>
        <taxon>Bacillati</taxon>
        <taxon>Chloroflexota</taxon>
        <taxon>Anaerolineae</taxon>
        <taxon>Anaerolineales</taxon>
        <taxon>Anaerolineaceae</taxon>
        <taxon>Anaerolinea</taxon>
    </lineage>
</organism>
<dbReference type="EMBL" id="AP012029">
    <property type="protein sequence ID" value="BAJ64615.1"/>
    <property type="molecule type" value="Genomic_DNA"/>
</dbReference>
<accession>E8MZR7</accession>
<reference evidence="9 10" key="1">
    <citation type="submission" date="2010-12" db="EMBL/GenBank/DDBJ databases">
        <title>Whole genome sequence of Anaerolinea thermophila UNI-1.</title>
        <authorList>
            <person name="Narita-Yamada S."/>
            <person name="Kishi E."/>
            <person name="Watanabe Y."/>
            <person name="Takasaki K."/>
            <person name="Ankai A."/>
            <person name="Oguchi A."/>
            <person name="Fukui S."/>
            <person name="Takahashi M."/>
            <person name="Yashiro I."/>
            <person name="Hosoyama A."/>
            <person name="Sekiguchi Y."/>
            <person name="Hanada S."/>
            <person name="Fujita N."/>
        </authorList>
    </citation>
    <scope>NUCLEOTIDE SEQUENCE [LARGE SCALE GENOMIC DNA]</scope>
    <source>
        <strain evidence="10">DSM 14523 / JCM 11388 / NBRC 100420 / UNI-1</strain>
    </source>
</reference>